<name>A0A1G5UVC6_9EURY</name>
<reference evidence="3 4" key="1">
    <citation type="submission" date="2016-10" db="EMBL/GenBank/DDBJ databases">
        <authorList>
            <person name="Varghese N."/>
            <person name="Submissions S."/>
        </authorList>
    </citation>
    <scope>NUCLEOTIDE SEQUENCE [LARGE SCALE GENOMIC DNA]</scope>
    <source>
        <strain evidence="3 4">DSM 16643</strain>
    </source>
</reference>
<dbReference type="EMBL" id="FMXB01000001">
    <property type="protein sequence ID" value="SDA37007.1"/>
    <property type="molecule type" value="Genomic_DNA"/>
</dbReference>
<dbReference type="Gene3D" id="3.40.50.150">
    <property type="entry name" value="Vaccinia Virus protein VP39"/>
    <property type="match status" value="1"/>
</dbReference>
<accession>A0A1G5UVC6</accession>
<dbReference type="Proteomes" id="UP000323439">
    <property type="component" value="Unassembled WGS sequence"/>
</dbReference>
<protein>
    <recommendedName>
        <fullName evidence="2">UPF0146 protein SAMN02910315_00011</fullName>
    </recommendedName>
</protein>
<dbReference type="InterPro" id="IPR029063">
    <property type="entry name" value="SAM-dependent_MTases_sf"/>
</dbReference>
<sequence length="130" mass="14914">MWESFAEYILTQSDKNPTRIAEIGVGKYSFVYDYLNAHENIEIIKTDISPADSSVIKDDVTDPDLNLYKDLDIIYSVRPPGELQPYIVNLALKVNAKLIIKPLFNEDINTKRVKLKLKNYKKASFFELGV</sequence>
<evidence type="ECO:0000313" key="4">
    <source>
        <dbReference type="Proteomes" id="UP000323439"/>
    </source>
</evidence>
<evidence type="ECO:0000256" key="2">
    <source>
        <dbReference type="HAMAP-Rule" id="MF_00341"/>
    </source>
</evidence>
<organism evidence="3 4">
    <name type="scientific">Methanobrevibacter millerae</name>
    <dbReference type="NCBI Taxonomy" id="230361"/>
    <lineage>
        <taxon>Archaea</taxon>
        <taxon>Methanobacteriati</taxon>
        <taxon>Methanobacteriota</taxon>
        <taxon>Methanomada group</taxon>
        <taxon>Methanobacteria</taxon>
        <taxon>Methanobacteriales</taxon>
        <taxon>Methanobacteriaceae</taxon>
        <taxon>Methanobrevibacter</taxon>
    </lineage>
</organism>
<dbReference type="AlphaFoldDB" id="A0A1G5UVC6"/>
<gene>
    <name evidence="3" type="ORF">SAMN02910315_00011</name>
</gene>
<dbReference type="HAMAP" id="MF_00341">
    <property type="entry name" value="UPF0146"/>
    <property type="match status" value="1"/>
</dbReference>
<comment type="similarity">
    <text evidence="1 2">Belongs to the UPF0146 family.</text>
</comment>
<keyword evidence="4" id="KW-1185">Reference proteome</keyword>
<dbReference type="Pfam" id="PF03686">
    <property type="entry name" value="UPF0146"/>
    <property type="match status" value="1"/>
</dbReference>
<proteinExistence type="inferred from homology"/>
<evidence type="ECO:0000313" key="3">
    <source>
        <dbReference type="EMBL" id="SDA37007.1"/>
    </source>
</evidence>
<dbReference type="PIRSF" id="PIRSF016725">
    <property type="entry name" value="UCP016725"/>
    <property type="match status" value="1"/>
</dbReference>
<dbReference type="InterPro" id="IPR005353">
    <property type="entry name" value="UPF0146"/>
</dbReference>
<dbReference type="RefSeq" id="WP_149730673.1">
    <property type="nucleotide sequence ID" value="NZ_FMXB01000001.1"/>
</dbReference>
<evidence type="ECO:0000256" key="1">
    <source>
        <dbReference type="ARBA" id="ARBA00006969"/>
    </source>
</evidence>
<dbReference type="OrthoDB" id="59816at2157"/>